<keyword evidence="3" id="KW-1185">Reference proteome</keyword>
<evidence type="ECO:0000313" key="3">
    <source>
        <dbReference type="Proteomes" id="UP001140453"/>
    </source>
</evidence>
<name>A0A9W8YIB5_9PEZI</name>
<dbReference type="AlphaFoldDB" id="A0A9W8YIB5"/>
<protein>
    <submittedName>
        <fullName evidence="2">Uncharacterized protein</fullName>
    </submittedName>
</protein>
<dbReference type="Proteomes" id="UP001140453">
    <property type="component" value="Unassembled WGS sequence"/>
</dbReference>
<proteinExistence type="predicted"/>
<reference evidence="2" key="1">
    <citation type="submission" date="2022-10" db="EMBL/GenBank/DDBJ databases">
        <title>Tapping the CABI collections for fungal endophytes: first genome assemblies for Collariella, Neodidymelliopsis, Ascochyta clinopodiicola, Didymella pomorum, Didymosphaeria variabile, Neocosmospora piperis and Neocucurbitaria cava.</title>
        <authorList>
            <person name="Hill R."/>
        </authorList>
    </citation>
    <scope>NUCLEOTIDE SEQUENCE</scope>
    <source>
        <strain evidence="2">IMI 355082</strain>
    </source>
</reference>
<organism evidence="2 3">
    <name type="scientific">Gnomoniopsis smithogilvyi</name>
    <dbReference type="NCBI Taxonomy" id="1191159"/>
    <lineage>
        <taxon>Eukaryota</taxon>
        <taxon>Fungi</taxon>
        <taxon>Dikarya</taxon>
        <taxon>Ascomycota</taxon>
        <taxon>Pezizomycotina</taxon>
        <taxon>Sordariomycetes</taxon>
        <taxon>Sordariomycetidae</taxon>
        <taxon>Diaporthales</taxon>
        <taxon>Gnomoniaceae</taxon>
        <taxon>Gnomoniopsis</taxon>
    </lineage>
</organism>
<evidence type="ECO:0000256" key="1">
    <source>
        <dbReference type="SAM" id="MobiDB-lite"/>
    </source>
</evidence>
<comment type="caution">
    <text evidence="2">The sequence shown here is derived from an EMBL/GenBank/DDBJ whole genome shotgun (WGS) entry which is preliminary data.</text>
</comment>
<evidence type="ECO:0000313" key="2">
    <source>
        <dbReference type="EMBL" id="KAJ4385682.1"/>
    </source>
</evidence>
<dbReference type="OrthoDB" id="3539922at2759"/>
<feature type="compositionally biased region" description="Basic and acidic residues" evidence="1">
    <location>
        <begin position="87"/>
        <end position="99"/>
    </location>
</feature>
<feature type="compositionally biased region" description="Basic and acidic residues" evidence="1">
    <location>
        <begin position="9"/>
        <end position="25"/>
    </location>
</feature>
<dbReference type="EMBL" id="JAPEVB010000007">
    <property type="protein sequence ID" value="KAJ4385682.1"/>
    <property type="molecule type" value="Genomic_DNA"/>
</dbReference>
<accession>A0A9W8YIB5</accession>
<sequence>MPDSRRHRTHDDHGYKSSKSRDRVRPRVSRRSSSYDDISYKRDASRSRRSRYHDDYSDDSDYDSPPPRRSRRAKSEGRYPRHRSRSLSRDSFDEQLSREKRDQAIKSALTAGAVEAFRQRNRPGEWLGEKGLRVATAAMSAAAIDSAVDKNPRRKGKRNVIGSTLGGLVVDKLASGIRGRK</sequence>
<feature type="region of interest" description="Disordered" evidence="1">
    <location>
        <begin position="1"/>
        <end position="99"/>
    </location>
</feature>
<gene>
    <name evidence="2" type="ORF">N0V93_010111</name>
</gene>